<gene>
    <name evidence="1" type="ORF">K443DRAFT_561431</name>
</gene>
<keyword evidence="2" id="KW-1185">Reference proteome</keyword>
<evidence type="ECO:0000313" key="2">
    <source>
        <dbReference type="Proteomes" id="UP000054477"/>
    </source>
</evidence>
<dbReference type="HOGENOM" id="CLU_1652434_0_0_1"/>
<evidence type="ECO:0000313" key="1">
    <source>
        <dbReference type="EMBL" id="KIK08516.1"/>
    </source>
</evidence>
<sequence>MTSGHQEEPTSRASTLLVLPSTPLSRYNNRLGRKSSVLGSLSSGCRRVSGSWGSRARLRLRLNGNRVMAKSGSKDGDGSEWTRGVDAVMGCIRPRKLRENQFAQYEVRTANGGWAPARSQDLEKGRGRIRWIWPGVWLPQCYKSPPIFSSPRHAQDLIQY</sequence>
<dbReference type="EMBL" id="KN838542">
    <property type="protein sequence ID" value="KIK08516.1"/>
    <property type="molecule type" value="Genomic_DNA"/>
</dbReference>
<organism evidence="1 2">
    <name type="scientific">Laccaria amethystina LaAM-08-1</name>
    <dbReference type="NCBI Taxonomy" id="1095629"/>
    <lineage>
        <taxon>Eukaryota</taxon>
        <taxon>Fungi</taxon>
        <taxon>Dikarya</taxon>
        <taxon>Basidiomycota</taxon>
        <taxon>Agaricomycotina</taxon>
        <taxon>Agaricomycetes</taxon>
        <taxon>Agaricomycetidae</taxon>
        <taxon>Agaricales</taxon>
        <taxon>Agaricineae</taxon>
        <taxon>Hydnangiaceae</taxon>
        <taxon>Laccaria</taxon>
    </lineage>
</organism>
<dbReference type="Proteomes" id="UP000054477">
    <property type="component" value="Unassembled WGS sequence"/>
</dbReference>
<protein>
    <submittedName>
        <fullName evidence="1">Uncharacterized protein</fullName>
    </submittedName>
</protein>
<name>A0A0C9XU98_9AGAR</name>
<reference evidence="2" key="2">
    <citation type="submission" date="2015-01" db="EMBL/GenBank/DDBJ databases">
        <title>Evolutionary Origins and Diversification of the Mycorrhizal Mutualists.</title>
        <authorList>
            <consortium name="DOE Joint Genome Institute"/>
            <consortium name="Mycorrhizal Genomics Consortium"/>
            <person name="Kohler A."/>
            <person name="Kuo A."/>
            <person name="Nagy L.G."/>
            <person name="Floudas D."/>
            <person name="Copeland A."/>
            <person name="Barry K.W."/>
            <person name="Cichocki N."/>
            <person name="Veneault-Fourrey C."/>
            <person name="LaButti K."/>
            <person name="Lindquist E.A."/>
            <person name="Lipzen A."/>
            <person name="Lundell T."/>
            <person name="Morin E."/>
            <person name="Murat C."/>
            <person name="Riley R."/>
            <person name="Ohm R."/>
            <person name="Sun H."/>
            <person name="Tunlid A."/>
            <person name="Henrissat B."/>
            <person name="Grigoriev I.V."/>
            <person name="Hibbett D.S."/>
            <person name="Martin F."/>
        </authorList>
    </citation>
    <scope>NUCLEOTIDE SEQUENCE [LARGE SCALE GENOMIC DNA]</scope>
    <source>
        <strain evidence="2">LaAM-08-1</strain>
    </source>
</reference>
<accession>A0A0C9XU98</accession>
<proteinExistence type="predicted"/>
<dbReference type="AlphaFoldDB" id="A0A0C9XU98"/>
<reference evidence="1 2" key="1">
    <citation type="submission" date="2014-04" db="EMBL/GenBank/DDBJ databases">
        <authorList>
            <consortium name="DOE Joint Genome Institute"/>
            <person name="Kuo A."/>
            <person name="Kohler A."/>
            <person name="Nagy L.G."/>
            <person name="Floudas D."/>
            <person name="Copeland A."/>
            <person name="Barry K.W."/>
            <person name="Cichocki N."/>
            <person name="Veneault-Fourrey C."/>
            <person name="LaButti K."/>
            <person name="Lindquist E.A."/>
            <person name="Lipzen A."/>
            <person name="Lundell T."/>
            <person name="Morin E."/>
            <person name="Murat C."/>
            <person name="Sun H."/>
            <person name="Tunlid A."/>
            <person name="Henrissat B."/>
            <person name="Grigoriev I.V."/>
            <person name="Hibbett D.S."/>
            <person name="Martin F."/>
            <person name="Nordberg H.P."/>
            <person name="Cantor M.N."/>
            <person name="Hua S.X."/>
        </authorList>
    </citation>
    <scope>NUCLEOTIDE SEQUENCE [LARGE SCALE GENOMIC DNA]</scope>
    <source>
        <strain evidence="1 2">LaAM-08-1</strain>
    </source>
</reference>